<comment type="caution">
    <text evidence="1">The sequence shown here is derived from an EMBL/GenBank/DDBJ whole genome shotgun (WGS) entry which is preliminary data.</text>
</comment>
<dbReference type="AlphaFoldDB" id="A0A9P7YN42"/>
<evidence type="ECO:0000313" key="1">
    <source>
        <dbReference type="EMBL" id="KAG9236884.1"/>
    </source>
</evidence>
<evidence type="ECO:0000313" key="2">
    <source>
        <dbReference type="Proteomes" id="UP000824998"/>
    </source>
</evidence>
<name>A0A9P7YN42_9HELO</name>
<gene>
    <name evidence="1" type="ORF">BJ875DRAFT_438958</name>
</gene>
<protein>
    <submittedName>
        <fullName evidence="1">Uncharacterized protein</fullName>
    </submittedName>
</protein>
<keyword evidence="2" id="KW-1185">Reference proteome</keyword>
<sequence length="147" mass="16922">MDLLDVEISELEAFIKDRPLACARVKYLEPISGDTIGCWPHVEEDDLPLANERFRFFAETLSPEELEVAFVVSEDQLEKMVSASGSFTKTTATGQFNVLKSFSIRLEVEPNSYLQFNTDQQIKAYMLQRPFTRRVYAEAQRTHDARH</sequence>
<dbReference type="Proteomes" id="UP000824998">
    <property type="component" value="Unassembled WGS sequence"/>
</dbReference>
<dbReference type="EMBL" id="MU251397">
    <property type="protein sequence ID" value="KAG9236884.1"/>
    <property type="molecule type" value="Genomic_DNA"/>
</dbReference>
<proteinExistence type="predicted"/>
<accession>A0A9P7YN42</accession>
<reference evidence="1" key="1">
    <citation type="journal article" date="2021" name="IMA Fungus">
        <title>Genomic characterization of three marine fungi, including Emericellopsis atlantica sp. nov. with signatures of a generalist lifestyle and marine biomass degradation.</title>
        <authorList>
            <person name="Hagestad O.C."/>
            <person name="Hou L."/>
            <person name="Andersen J.H."/>
            <person name="Hansen E.H."/>
            <person name="Altermark B."/>
            <person name="Li C."/>
            <person name="Kuhnert E."/>
            <person name="Cox R.J."/>
            <person name="Crous P.W."/>
            <person name="Spatafora J.W."/>
            <person name="Lail K."/>
            <person name="Amirebrahimi M."/>
            <person name="Lipzen A."/>
            <person name="Pangilinan J."/>
            <person name="Andreopoulos W."/>
            <person name="Hayes R.D."/>
            <person name="Ng V."/>
            <person name="Grigoriev I.V."/>
            <person name="Jackson S.A."/>
            <person name="Sutton T.D.S."/>
            <person name="Dobson A.D.W."/>
            <person name="Rama T."/>
        </authorList>
    </citation>
    <scope>NUCLEOTIDE SEQUENCE</scope>
    <source>
        <strain evidence="1">TRa018bII</strain>
    </source>
</reference>
<organism evidence="1 2">
    <name type="scientific">Amylocarpus encephaloides</name>
    <dbReference type="NCBI Taxonomy" id="45428"/>
    <lineage>
        <taxon>Eukaryota</taxon>
        <taxon>Fungi</taxon>
        <taxon>Dikarya</taxon>
        <taxon>Ascomycota</taxon>
        <taxon>Pezizomycotina</taxon>
        <taxon>Leotiomycetes</taxon>
        <taxon>Helotiales</taxon>
        <taxon>Helotiales incertae sedis</taxon>
        <taxon>Amylocarpus</taxon>
    </lineage>
</organism>